<dbReference type="PROSITE" id="PS50893">
    <property type="entry name" value="ABC_TRANSPORTER_2"/>
    <property type="match status" value="1"/>
</dbReference>
<dbReference type="SUPFAM" id="SSF52540">
    <property type="entry name" value="P-loop containing nucleoside triphosphate hydrolases"/>
    <property type="match status" value="1"/>
</dbReference>
<evidence type="ECO:0000256" key="1">
    <source>
        <dbReference type="ARBA" id="ARBA00005417"/>
    </source>
</evidence>
<keyword evidence="2" id="KW-0813">Transport</keyword>
<sequence length="307" mass="32393">MTIRASDVRRAYGGTVALDGVSLAVEAGEVYGLIGPNGAGKTTLVRALTGTTEPEGEVELLGRDPADADPQLVGLLPQEFSPPERLTARELVDYYGGLYDEARDTDAVLADVGLADAADTYYENLSGGQKRRACVATALVNDPEVLFLDEPTTGIDPQGRRDVWGLVESLADAGATVLVTTHYMEEAERLCDRVGLLADGRMVAEGSPRDLVSEYGGAPRVEVRAADVAAARAALESAGFAFVPDERRLVVDDVAPEDVGGVADALADAGVEYDGLLWRQPDLEEVYLQLSGQAVGTGGDPREVNSE</sequence>
<dbReference type="InterPro" id="IPR027417">
    <property type="entry name" value="P-loop_NTPase"/>
</dbReference>
<dbReference type="Pfam" id="PF00005">
    <property type="entry name" value="ABC_tran"/>
    <property type="match status" value="1"/>
</dbReference>
<accession>A0ABD5ZRA2</accession>
<dbReference type="InterPro" id="IPR003593">
    <property type="entry name" value="AAA+_ATPase"/>
</dbReference>
<evidence type="ECO:0000256" key="4">
    <source>
        <dbReference type="ARBA" id="ARBA00022840"/>
    </source>
</evidence>
<comment type="caution">
    <text evidence="6">The sequence shown here is derived from an EMBL/GenBank/DDBJ whole genome shotgun (WGS) entry which is preliminary data.</text>
</comment>
<evidence type="ECO:0000259" key="5">
    <source>
        <dbReference type="PROSITE" id="PS50893"/>
    </source>
</evidence>
<dbReference type="Gene3D" id="3.40.50.300">
    <property type="entry name" value="P-loop containing nucleotide triphosphate hydrolases"/>
    <property type="match status" value="1"/>
</dbReference>
<dbReference type="PROSITE" id="PS00211">
    <property type="entry name" value="ABC_TRANSPORTER_1"/>
    <property type="match status" value="1"/>
</dbReference>
<proteinExistence type="inferred from homology"/>
<dbReference type="GeneID" id="79267725"/>
<dbReference type="Proteomes" id="UP001596398">
    <property type="component" value="Unassembled WGS sequence"/>
</dbReference>
<keyword evidence="7" id="KW-1185">Reference proteome</keyword>
<dbReference type="PANTHER" id="PTHR42711:SF5">
    <property type="entry name" value="ABC TRANSPORTER ATP-BINDING PROTEIN NATA"/>
    <property type="match status" value="1"/>
</dbReference>
<gene>
    <name evidence="6" type="ORF">ACFQJ4_11905</name>
</gene>
<keyword evidence="3" id="KW-0547">Nucleotide-binding</keyword>
<dbReference type="SMART" id="SM00382">
    <property type="entry name" value="AAA"/>
    <property type="match status" value="1"/>
</dbReference>
<dbReference type="InterPro" id="IPR050763">
    <property type="entry name" value="ABC_transporter_ATP-binding"/>
</dbReference>
<dbReference type="InterPro" id="IPR017871">
    <property type="entry name" value="ABC_transporter-like_CS"/>
</dbReference>
<evidence type="ECO:0000313" key="6">
    <source>
        <dbReference type="EMBL" id="MFC7236020.1"/>
    </source>
</evidence>
<dbReference type="AlphaFoldDB" id="A0ABD5ZRA2"/>
<evidence type="ECO:0000256" key="2">
    <source>
        <dbReference type="ARBA" id="ARBA00022448"/>
    </source>
</evidence>
<organism evidence="6 7">
    <name type="scientific">Halosegnis marinus</name>
    <dbReference type="NCBI Taxonomy" id="3034023"/>
    <lineage>
        <taxon>Archaea</taxon>
        <taxon>Methanobacteriati</taxon>
        <taxon>Methanobacteriota</taxon>
        <taxon>Stenosarchaea group</taxon>
        <taxon>Halobacteria</taxon>
        <taxon>Halobacteriales</taxon>
        <taxon>Natronomonadaceae</taxon>
        <taxon>Halosegnis</taxon>
    </lineage>
</organism>
<feature type="domain" description="ABC transporter" evidence="5">
    <location>
        <begin position="3"/>
        <end position="224"/>
    </location>
</feature>
<dbReference type="GO" id="GO:0005524">
    <property type="term" value="F:ATP binding"/>
    <property type="evidence" value="ECO:0007669"/>
    <property type="project" value="UniProtKB-KW"/>
</dbReference>
<dbReference type="RefSeq" id="WP_276234169.1">
    <property type="nucleotide sequence ID" value="NZ_CP119802.1"/>
</dbReference>
<dbReference type="EMBL" id="JBHTAP010000001">
    <property type="protein sequence ID" value="MFC7236020.1"/>
    <property type="molecule type" value="Genomic_DNA"/>
</dbReference>
<comment type="similarity">
    <text evidence="1">Belongs to the ABC transporter superfamily.</text>
</comment>
<keyword evidence="4 6" id="KW-0067">ATP-binding</keyword>
<dbReference type="InterPro" id="IPR003439">
    <property type="entry name" value="ABC_transporter-like_ATP-bd"/>
</dbReference>
<dbReference type="PANTHER" id="PTHR42711">
    <property type="entry name" value="ABC TRANSPORTER ATP-BINDING PROTEIN"/>
    <property type="match status" value="1"/>
</dbReference>
<reference evidence="6 7" key="1">
    <citation type="journal article" date="2019" name="Int. J. Syst. Evol. Microbiol.">
        <title>The Global Catalogue of Microorganisms (GCM) 10K type strain sequencing project: providing services to taxonomists for standard genome sequencing and annotation.</title>
        <authorList>
            <consortium name="The Broad Institute Genomics Platform"/>
            <consortium name="The Broad Institute Genome Sequencing Center for Infectious Disease"/>
            <person name="Wu L."/>
            <person name="Ma J."/>
        </authorList>
    </citation>
    <scope>NUCLEOTIDE SEQUENCE [LARGE SCALE GENOMIC DNA]</scope>
    <source>
        <strain evidence="6 7">DT85</strain>
    </source>
</reference>
<protein>
    <submittedName>
        <fullName evidence="6">ABC transporter ATP-binding protein</fullName>
    </submittedName>
</protein>
<name>A0ABD5ZRA2_9EURY</name>
<evidence type="ECO:0000256" key="3">
    <source>
        <dbReference type="ARBA" id="ARBA00022741"/>
    </source>
</evidence>
<dbReference type="CDD" id="cd03230">
    <property type="entry name" value="ABC_DR_subfamily_A"/>
    <property type="match status" value="1"/>
</dbReference>
<evidence type="ECO:0000313" key="7">
    <source>
        <dbReference type="Proteomes" id="UP001596398"/>
    </source>
</evidence>